<accession>A0A067E526</accession>
<feature type="non-terminal residue" evidence="1">
    <location>
        <position position="76"/>
    </location>
</feature>
<proteinExistence type="predicted"/>
<evidence type="ECO:0000313" key="1">
    <source>
        <dbReference type="EMBL" id="KDO50299.1"/>
    </source>
</evidence>
<reference evidence="1 2" key="1">
    <citation type="submission" date="2014-04" db="EMBL/GenBank/DDBJ databases">
        <authorList>
            <consortium name="International Citrus Genome Consortium"/>
            <person name="Gmitter F."/>
            <person name="Chen C."/>
            <person name="Farmerie W."/>
            <person name="Harkins T."/>
            <person name="Desany B."/>
            <person name="Mohiuddin M."/>
            <person name="Kodira C."/>
            <person name="Borodovsky M."/>
            <person name="Lomsadze A."/>
            <person name="Burns P."/>
            <person name="Jenkins J."/>
            <person name="Prochnik S."/>
            <person name="Shu S."/>
            <person name="Chapman J."/>
            <person name="Pitluck S."/>
            <person name="Schmutz J."/>
            <person name="Rokhsar D."/>
        </authorList>
    </citation>
    <scope>NUCLEOTIDE SEQUENCE</scope>
</reference>
<protein>
    <submittedName>
        <fullName evidence="1">Uncharacterized protein</fullName>
    </submittedName>
</protein>
<organism evidence="1 2">
    <name type="scientific">Citrus sinensis</name>
    <name type="common">Sweet orange</name>
    <name type="synonym">Citrus aurantium var. sinensis</name>
    <dbReference type="NCBI Taxonomy" id="2711"/>
    <lineage>
        <taxon>Eukaryota</taxon>
        <taxon>Viridiplantae</taxon>
        <taxon>Streptophyta</taxon>
        <taxon>Embryophyta</taxon>
        <taxon>Tracheophyta</taxon>
        <taxon>Spermatophyta</taxon>
        <taxon>Magnoliopsida</taxon>
        <taxon>eudicotyledons</taxon>
        <taxon>Gunneridae</taxon>
        <taxon>Pentapetalae</taxon>
        <taxon>rosids</taxon>
        <taxon>malvids</taxon>
        <taxon>Sapindales</taxon>
        <taxon>Rutaceae</taxon>
        <taxon>Aurantioideae</taxon>
        <taxon>Citrus</taxon>
    </lineage>
</organism>
<sequence>MAGKRITSLIFCESVNNIERRSIPRPQPAAGGIPYSSACQISSSRAIASSNLRMLTHAADRYLLSLITAQVFWYLQ</sequence>
<evidence type="ECO:0000313" key="2">
    <source>
        <dbReference type="Proteomes" id="UP000027120"/>
    </source>
</evidence>
<name>A0A067E526_CITSI</name>
<gene>
    <name evidence="1" type="ORF">CISIN_1g0403432mg</name>
</gene>
<dbReference type="AlphaFoldDB" id="A0A067E526"/>
<dbReference type="EMBL" id="KK785085">
    <property type="protein sequence ID" value="KDO50299.1"/>
    <property type="molecule type" value="Genomic_DNA"/>
</dbReference>
<dbReference type="Proteomes" id="UP000027120">
    <property type="component" value="Unassembled WGS sequence"/>
</dbReference>
<keyword evidence="2" id="KW-1185">Reference proteome</keyword>